<evidence type="ECO:0000256" key="3">
    <source>
        <dbReference type="ARBA" id="ARBA00023002"/>
    </source>
</evidence>
<name>A0A839RXA3_9PSEU</name>
<evidence type="ECO:0000256" key="1">
    <source>
        <dbReference type="ARBA" id="ARBA00022630"/>
    </source>
</evidence>
<evidence type="ECO:0000313" key="7">
    <source>
        <dbReference type="Proteomes" id="UP000550714"/>
    </source>
</evidence>
<dbReference type="PANTHER" id="PTHR30011:SF16">
    <property type="entry name" value="C2H2 FINGER DOMAIN TRANSCRIPTION FACTOR (EUROFUNG)-RELATED"/>
    <property type="match status" value="1"/>
</dbReference>
<dbReference type="Gene3D" id="3.20.20.30">
    <property type="entry name" value="Luciferase-like domain"/>
    <property type="match status" value="1"/>
</dbReference>
<evidence type="ECO:0000259" key="5">
    <source>
        <dbReference type="Pfam" id="PF00296"/>
    </source>
</evidence>
<dbReference type="InterPro" id="IPR051260">
    <property type="entry name" value="Diverse_substr_monoxygenases"/>
</dbReference>
<gene>
    <name evidence="6" type="ORF">FHS23_000465</name>
</gene>
<dbReference type="SUPFAM" id="SSF51679">
    <property type="entry name" value="Bacterial luciferase-like"/>
    <property type="match status" value="1"/>
</dbReference>
<keyword evidence="3" id="KW-0560">Oxidoreductase</keyword>
<keyword evidence="1" id="KW-0285">Flavoprotein</keyword>
<dbReference type="InterPro" id="IPR036661">
    <property type="entry name" value="Luciferase-like_sf"/>
</dbReference>
<dbReference type="PANTHER" id="PTHR30011">
    <property type="entry name" value="ALKANESULFONATE MONOOXYGENASE-RELATED"/>
    <property type="match status" value="1"/>
</dbReference>
<dbReference type="GO" id="GO:0004497">
    <property type="term" value="F:monooxygenase activity"/>
    <property type="evidence" value="ECO:0007669"/>
    <property type="project" value="UniProtKB-KW"/>
</dbReference>
<dbReference type="InterPro" id="IPR011251">
    <property type="entry name" value="Luciferase-like_dom"/>
</dbReference>
<dbReference type="EMBL" id="JACHWU010000001">
    <property type="protein sequence ID" value="MBB3049470.1"/>
    <property type="molecule type" value="Genomic_DNA"/>
</dbReference>
<keyword evidence="4 6" id="KW-0503">Monooxygenase</keyword>
<keyword evidence="7" id="KW-1185">Reference proteome</keyword>
<comment type="caution">
    <text evidence="6">The sequence shown here is derived from an EMBL/GenBank/DDBJ whole genome shotgun (WGS) entry which is preliminary data.</text>
</comment>
<reference evidence="6 7" key="1">
    <citation type="submission" date="2020-08" db="EMBL/GenBank/DDBJ databases">
        <title>Genomic Encyclopedia of Type Strains, Phase III (KMG-III): the genomes of soil and plant-associated and newly described type strains.</title>
        <authorList>
            <person name="Whitman W."/>
        </authorList>
    </citation>
    <scope>NUCLEOTIDE SEQUENCE [LARGE SCALE GENOMIC DNA]</scope>
    <source>
        <strain evidence="6 7">CECT 8577</strain>
    </source>
</reference>
<organism evidence="6 7">
    <name type="scientific">Prauserella isguenensis</name>
    <dbReference type="NCBI Taxonomy" id="1470180"/>
    <lineage>
        <taxon>Bacteria</taxon>
        <taxon>Bacillati</taxon>
        <taxon>Actinomycetota</taxon>
        <taxon>Actinomycetes</taxon>
        <taxon>Pseudonocardiales</taxon>
        <taxon>Pseudonocardiaceae</taxon>
        <taxon>Prauserella</taxon>
    </lineage>
</organism>
<dbReference type="Pfam" id="PF00296">
    <property type="entry name" value="Bac_luciferase"/>
    <property type="match status" value="1"/>
</dbReference>
<accession>A0A839RXA3</accession>
<evidence type="ECO:0000256" key="4">
    <source>
        <dbReference type="ARBA" id="ARBA00023033"/>
    </source>
</evidence>
<feature type="domain" description="Luciferase-like" evidence="5">
    <location>
        <begin position="21"/>
        <end position="285"/>
    </location>
</feature>
<proteinExistence type="predicted"/>
<keyword evidence="2" id="KW-0288">FMN</keyword>
<dbReference type="Proteomes" id="UP000550714">
    <property type="component" value="Unassembled WGS sequence"/>
</dbReference>
<dbReference type="AlphaFoldDB" id="A0A839RXA3"/>
<sequence length="297" mass="32532">MRVGIVILPEDRWWAAEPKWRAAEEYGFDHAWTYDHLGWRNLVDGPWFGAVPTLTAAAMVTSHIRLGTFVTSPNFRHPLPLMREVITLDDLSDGRFIVGVGAGGLGYDATVFDEPELTAGQRADRFIEFTTALDGLLRVDGFDHSGEYYTVKGARNLPGAVQHPRPPLVIAANGPRTIRFAATTGDAWLTTGRNSDELESWWNGVADLSARLDDELAAAERDPATLERHLSLDAAPVYSLTSKEAFVDAAGRAAELGFTDVVAHWPRSSSPYQGREVVLEEIADDVLPGLQEPPAAE</sequence>
<evidence type="ECO:0000256" key="2">
    <source>
        <dbReference type="ARBA" id="ARBA00022643"/>
    </source>
</evidence>
<dbReference type="GO" id="GO:0016705">
    <property type="term" value="F:oxidoreductase activity, acting on paired donors, with incorporation or reduction of molecular oxygen"/>
    <property type="evidence" value="ECO:0007669"/>
    <property type="project" value="InterPro"/>
</dbReference>
<protein>
    <submittedName>
        <fullName evidence="6">Alkanesulfonate monooxygenase SsuD/methylene tetrahydromethanopterin reductase-like flavin-dependent oxidoreductase (Luciferase family)</fullName>
    </submittedName>
</protein>
<evidence type="ECO:0000313" key="6">
    <source>
        <dbReference type="EMBL" id="MBB3049470.1"/>
    </source>
</evidence>